<dbReference type="Proteomes" id="UP000276215">
    <property type="component" value="Unassembled WGS sequence"/>
</dbReference>
<dbReference type="AlphaFoldDB" id="A0A3N4JRG6"/>
<feature type="transmembrane region" description="Helical" evidence="1">
    <location>
        <begin position="44"/>
        <end position="66"/>
    </location>
</feature>
<evidence type="ECO:0000313" key="2">
    <source>
        <dbReference type="EMBL" id="RPA99431.1"/>
    </source>
</evidence>
<dbReference type="EMBL" id="ML120387">
    <property type="protein sequence ID" value="RPA99431.1"/>
    <property type="molecule type" value="Genomic_DNA"/>
</dbReference>
<organism evidence="2 3">
    <name type="scientific">Choiromyces venosus 120613-1</name>
    <dbReference type="NCBI Taxonomy" id="1336337"/>
    <lineage>
        <taxon>Eukaryota</taxon>
        <taxon>Fungi</taxon>
        <taxon>Dikarya</taxon>
        <taxon>Ascomycota</taxon>
        <taxon>Pezizomycotina</taxon>
        <taxon>Pezizomycetes</taxon>
        <taxon>Pezizales</taxon>
        <taxon>Tuberaceae</taxon>
        <taxon>Choiromyces</taxon>
    </lineage>
</organism>
<proteinExistence type="predicted"/>
<feature type="transmembrane region" description="Helical" evidence="1">
    <location>
        <begin position="318"/>
        <end position="340"/>
    </location>
</feature>
<keyword evidence="1" id="KW-1133">Transmembrane helix</keyword>
<evidence type="ECO:0000313" key="3">
    <source>
        <dbReference type="Proteomes" id="UP000276215"/>
    </source>
</evidence>
<reference evidence="2 3" key="1">
    <citation type="journal article" date="2018" name="Nat. Ecol. Evol.">
        <title>Pezizomycetes genomes reveal the molecular basis of ectomycorrhizal truffle lifestyle.</title>
        <authorList>
            <person name="Murat C."/>
            <person name="Payen T."/>
            <person name="Noel B."/>
            <person name="Kuo A."/>
            <person name="Morin E."/>
            <person name="Chen J."/>
            <person name="Kohler A."/>
            <person name="Krizsan K."/>
            <person name="Balestrini R."/>
            <person name="Da Silva C."/>
            <person name="Montanini B."/>
            <person name="Hainaut M."/>
            <person name="Levati E."/>
            <person name="Barry K.W."/>
            <person name="Belfiori B."/>
            <person name="Cichocki N."/>
            <person name="Clum A."/>
            <person name="Dockter R.B."/>
            <person name="Fauchery L."/>
            <person name="Guy J."/>
            <person name="Iotti M."/>
            <person name="Le Tacon F."/>
            <person name="Lindquist E.A."/>
            <person name="Lipzen A."/>
            <person name="Malagnac F."/>
            <person name="Mello A."/>
            <person name="Molinier V."/>
            <person name="Miyauchi S."/>
            <person name="Poulain J."/>
            <person name="Riccioni C."/>
            <person name="Rubini A."/>
            <person name="Sitrit Y."/>
            <person name="Splivallo R."/>
            <person name="Traeger S."/>
            <person name="Wang M."/>
            <person name="Zifcakova L."/>
            <person name="Wipf D."/>
            <person name="Zambonelli A."/>
            <person name="Paolocci F."/>
            <person name="Nowrousian M."/>
            <person name="Ottonello S."/>
            <person name="Baldrian P."/>
            <person name="Spatafora J.W."/>
            <person name="Henrissat B."/>
            <person name="Nagy L.G."/>
            <person name="Aury J.M."/>
            <person name="Wincker P."/>
            <person name="Grigoriev I.V."/>
            <person name="Bonfante P."/>
            <person name="Martin F.M."/>
        </authorList>
    </citation>
    <scope>NUCLEOTIDE SEQUENCE [LARGE SCALE GENOMIC DNA]</scope>
    <source>
        <strain evidence="2 3">120613-1</strain>
    </source>
</reference>
<protein>
    <submittedName>
        <fullName evidence="2">Uncharacterized protein</fullName>
    </submittedName>
</protein>
<dbReference type="OrthoDB" id="3903561at2759"/>
<sequence>MEELRKSFGVVVETAIHVPETPTTGQLGPRRLPKKPTAAQHLRAALLFIPAFFIPVLLPVIGLVYLKVSENVSIDRCTLRHNSGFSINIAMGNFTFAAAKWIDVAWDVIIGRGGQAALTWILFKVVQDTLVHIMESEDVDCEMFTTLTLSNSGVHTAKALSKRIWERKGERLRIAGLLLATVYVATFPTIMGAMTGYVTKEDSWVALYDGNLVDLKTWTEGVREVVQVEEGSKIGMDDWATVRLKDWEEITEKNHTILNGSNLYTVKNQTYNLGIHSLSGKSPMYTFRGALYPKTYLTLPSSRQCISTDHYAYGVSEVIWEIACVLQLLWTYGVYLLYVYANHASELCQAGRKLGTYRAVADLAEVFTKGLGECASAHEERVLHEQMSRRYRGFRYIVSRNGDGSMHLGLGSGGGERLRLENGDVYK</sequence>
<dbReference type="STRING" id="1336337.A0A3N4JRG6"/>
<name>A0A3N4JRG6_9PEZI</name>
<keyword evidence="3" id="KW-1185">Reference proteome</keyword>
<evidence type="ECO:0000256" key="1">
    <source>
        <dbReference type="SAM" id="Phobius"/>
    </source>
</evidence>
<accession>A0A3N4JRG6</accession>
<keyword evidence="1" id="KW-0812">Transmembrane</keyword>
<keyword evidence="1" id="KW-0472">Membrane</keyword>
<gene>
    <name evidence="2" type="ORF">L873DRAFT_1789584</name>
</gene>
<feature type="transmembrane region" description="Helical" evidence="1">
    <location>
        <begin position="172"/>
        <end position="198"/>
    </location>
</feature>